<dbReference type="EC" id="5.6.2.3" evidence="1"/>
<keyword evidence="1" id="KW-0347">Helicase</keyword>
<keyword evidence="1" id="KW-0547">Nucleotide-binding</keyword>
<comment type="catalytic activity">
    <reaction evidence="1">
        <text>ATP + H2O = ADP + phosphate + H(+)</text>
        <dbReference type="Rhea" id="RHEA:13065"/>
        <dbReference type="ChEBI" id="CHEBI:15377"/>
        <dbReference type="ChEBI" id="CHEBI:15378"/>
        <dbReference type="ChEBI" id="CHEBI:30616"/>
        <dbReference type="ChEBI" id="CHEBI:43474"/>
        <dbReference type="ChEBI" id="CHEBI:456216"/>
        <dbReference type="EC" id="5.6.2.3"/>
    </reaction>
</comment>
<evidence type="ECO:0000313" key="4">
    <source>
        <dbReference type="Proteomes" id="UP000694864"/>
    </source>
</evidence>
<protein>
    <recommendedName>
        <fullName evidence="1">ATP-dependent DNA helicase</fullName>
        <ecNumber evidence="1">5.6.2.3</ecNumber>
    </recommendedName>
</protein>
<accession>A0ABM1QFF2</accession>
<keyword evidence="1" id="KW-0234">DNA repair</keyword>
<proteinExistence type="inferred from homology"/>
<dbReference type="PANTHER" id="PTHR10492">
    <property type="match status" value="1"/>
</dbReference>
<name>A0ABM1QFF2_CAMSA</name>
<evidence type="ECO:0000259" key="3">
    <source>
        <dbReference type="Pfam" id="PF21530"/>
    </source>
</evidence>
<comment type="similarity">
    <text evidence="1">Belongs to the helicase family.</text>
</comment>
<comment type="cofactor">
    <cofactor evidence="1">
        <name>Mg(2+)</name>
        <dbReference type="ChEBI" id="CHEBI:18420"/>
    </cofactor>
</comment>
<keyword evidence="1" id="KW-0233">DNA recombination</keyword>
<evidence type="ECO:0000259" key="2">
    <source>
        <dbReference type="Pfam" id="PF05970"/>
    </source>
</evidence>
<dbReference type="InterPro" id="IPR027417">
    <property type="entry name" value="P-loop_NTPase"/>
</dbReference>
<dbReference type="Gene3D" id="3.40.50.300">
    <property type="entry name" value="P-loop containing nucleotide triphosphate hydrolases"/>
    <property type="match status" value="1"/>
</dbReference>
<keyword evidence="1" id="KW-0227">DNA damage</keyword>
<dbReference type="InterPro" id="IPR010285">
    <property type="entry name" value="DNA_helicase_pif1-like_DEAD"/>
</dbReference>
<dbReference type="InterPro" id="IPR049163">
    <property type="entry name" value="Pif1-like_2B_dom"/>
</dbReference>
<dbReference type="Pfam" id="PF21530">
    <property type="entry name" value="Pif1_2B_dom"/>
    <property type="match status" value="1"/>
</dbReference>
<dbReference type="RefSeq" id="XP_019085490.1">
    <property type="nucleotide sequence ID" value="XM_019229945.1"/>
</dbReference>
<dbReference type="GeneID" id="109126411"/>
<reference evidence="5" key="2">
    <citation type="submission" date="2025-08" db="UniProtKB">
        <authorList>
            <consortium name="RefSeq"/>
        </authorList>
    </citation>
    <scope>IDENTIFICATION</scope>
    <source>
        <tissue evidence="5">Leaf</tissue>
    </source>
</reference>
<dbReference type="PANTHER" id="PTHR10492:SF101">
    <property type="entry name" value="ATP-DEPENDENT DNA HELICASE"/>
    <property type="match status" value="1"/>
</dbReference>
<reference evidence="4" key="1">
    <citation type="journal article" date="2014" name="Nat. Commun.">
        <title>The emerging biofuel crop Camelina sativa retains a highly undifferentiated hexaploid genome structure.</title>
        <authorList>
            <person name="Kagale S."/>
            <person name="Koh C."/>
            <person name="Nixon J."/>
            <person name="Bollina V."/>
            <person name="Clarke W.E."/>
            <person name="Tuteja R."/>
            <person name="Spillane C."/>
            <person name="Robinson S.J."/>
            <person name="Links M.G."/>
            <person name="Clarke C."/>
            <person name="Higgins E.E."/>
            <person name="Huebert T."/>
            <person name="Sharpe A.G."/>
            <person name="Parkin I.A."/>
        </authorList>
    </citation>
    <scope>NUCLEOTIDE SEQUENCE [LARGE SCALE GENOMIC DNA]</scope>
    <source>
        <strain evidence="4">cv. DH55</strain>
    </source>
</reference>
<evidence type="ECO:0000313" key="5">
    <source>
        <dbReference type="RefSeq" id="XP_019085490.1"/>
    </source>
</evidence>
<gene>
    <name evidence="5" type="primary">LOC109126411</name>
</gene>
<keyword evidence="4" id="KW-1185">Reference proteome</keyword>
<feature type="domain" description="DNA helicase Pif1-like 2B" evidence="3">
    <location>
        <begin position="214"/>
        <end position="260"/>
    </location>
</feature>
<feature type="domain" description="DNA helicase Pif1-like DEAD-box helicase" evidence="2">
    <location>
        <begin position="1"/>
        <end position="160"/>
    </location>
</feature>
<dbReference type="Pfam" id="PF05970">
    <property type="entry name" value="PIF1"/>
    <property type="match status" value="1"/>
</dbReference>
<keyword evidence="1" id="KW-0378">Hydrolase</keyword>
<keyword evidence="1" id="KW-0067">ATP-binding</keyword>
<organism evidence="4 5">
    <name type="scientific">Camelina sativa</name>
    <name type="common">False flax</name>
    <name type="synonym">Myagrum sativum</name>
    <dbReference type="NCBI Taxonomy" id="90675"/>
    <lineage>
        <taxon>Eukaryota</taxon>
        <taxon>Viridiplantae</taxon>
        <taxon>Streptophyta</taxon>
        <taxon>Embryophyta</taxon>
        <taxon>Tracheophyta</taxon>
        <taxon>Spermatophyta</taxon>
        <taxon>Magnoliopsida</taxon>
        <taxon>eudicotyledons</taxon>
        <taxon>Gunneridae</taxon>
        <taxon>Pentapetalae</taxon>
        <taxon>rosids</taxon>
        <taxon>malvids</taxon>
        <taxon>Brassicales</taxon>
        <taxon>Brassicaceae</taxon>
        <taxon>Camelineae</taxon>
        <taxon>Camelina</taxon>
    </lineage>
</organism>
<dbReference type="SUPFAM" id="SSF52540">
    <property type="entry name" value="P-loop containing nucleoside triphosphate hydrolases"/>
    <property type="match status" value="2"/>
</dbReference>
<evidence type="ECO:0000256" key="1">
    <source>
        <dbReference type="RuleBase" id="RU363044"/>
    </source>
</evidence>
<dbReference type="Proteomes" id="UP000694864">
    <property type="component" value="Chromosome 9"/>
</dbReference>
<sequence>MAALLLEGGRTAHSRFSIPIQVHETSTCTFSADSDIAALIEEAKLIIWDETPMMHKHCFEALDQSLRDILNPGKPFGGKAVVFGGDFHQILPVVPKGSREQIVQASLSSSSLWNSCQILKLGAVIDIPEDMLLKDSLDPINSIALSTYPSLLHNLDDGDYFKEHAILCPTNDVVDEVNNYMMDLLPGESHQYYSSDKICSSDTSSKRDDGLSTEYLNSIKCSGLPNHLMKLKKGVPVMLLRNIDQQYGLCNGTRLQITQLGKHVIEGKVLTGNNIGNKVYLPRMLLMPTDSRLPFRLQRRQFPIAPCFLMTINKMSRVKSRKGLKILIVDENGERINTTYEVQMSALKLELQFSLSKISIPTIKNPYVV</sequence>